<dbReference type="InterPro" id="IPR042099">
    <property type="entry name" value="ANL_N_sf"/>
</dbReference>
<keyword evidence="3" id="KW-0436">Ligase</keyword>
<dbReference type="SUPFAM" id="SSF56801">
    <property type="entry name" value="Acetyl-CoA synthetase-like"/>
    <property type="match status" value="1"/>
</dbReference>
<proteinExistence type="predicted"/>
<protein>
    <submittedName>
        <fullName evidence="3">ATP-dependent acyl-CoA ligase</fullName>
    </submittedName>
</protein>
<sequence length="540" mass="58775">MQTLFAGLEAAAAKWPDHPFLCTPPHAGRGYLPDGSEWTYAQVLAQASALSEKWRDAGWGRGHRVALALDNHPAHVVHFLALNALGISQVPVNPYYLHHELTYLLEHSEAQAAVALPRNRARLEAAGPLPVVEWDDTSAVDAFVPPPAPSSPQETAPTPNSEIALVYTSGTTSRPKGAILDTAYAIAAGRCYADHGGALTLREGVERVYVPLPFFHVNAGINTLTAALLTGICLIVPDRFHAETWWDDLRATRATAFHYLGIIPPVLMKALPRPDDADHGLRFGLGAGIDPAIHAAFEARFNVPMVEVWGMTETGRFLAACHAPRQVDTRAFGRPMPGHMEARVVDDSGAEVPPDTPGELVVRFSKDAPRSGFFSGYLKNAEATAEAWRDGWFHTGDVVTQGDDGMLFFLERSKNLIRRSGENISAAEVEDALVDHPAVGQVAVLSVPDKMRDEEVMAVVVPAKGAQADDSTARDILEFARQRLAYYKLPAWVVFRDSLPVTGTQKVQKHRLFEAGADPCADPAAIDLRDEKANRRKLQA</sequence>
<keyword evidence="4" id="KW-1185">Reference proteome</keyword>
<organism evidence="3 4">
    <name type="scientific">Arenibacterium halophilum</name>
    <dbReference type="NCBI Taxonomy" id="2583821"/>
    <lineage>
        <taxon>Bacteria</taxon>
        <taxon>Pseudomonadati</taxon>
        <taxon>Pseudomonadota</taxon>
        <taxon>Alphaproteobacteria</taxon>
        <taxon>Rhodobacterales</taxon>
        <taxon>Paracoccaceae</taxon>
        <taxon>Arenibacterium</taxon>
    </lineage>
</organism>
<gene>
    <name evidence="3" type="ORF">FGK64_13175</name>
</gene>
<evidence type="ECO:0000313" key="3">
    <source>
        <dbReference type="EMBL" id="TMV13675.1"/>
    </source>
</evidence>
<evidence type="ECO:0000313" key="4">
    <source>
        <dbReference type="Proteomes" id="UP001191082"/>
    </source>
</evidence>
<dbReference type="PROSITE" id="PS00455">
    <property type="entry name" value="AMP_BINDING"/>
    <property type="match status" value="1"/>
</dbReference>
<dbReference type="Gene3D" id="3.30.300.30">
    <property type="match status" value="1"/>
</dbReference>
<dbReference type="InterPro" id="IPR050237">
    <property type="entry name" value="ATP-dep_AMP-bd_enzyme"/>
</dbReference>
<dbReference type="InterPro" id="IPR000873">
    <property type="entry name" value="AMP-dep_synth/lig_dom"/>
</dbReference>
<name>A0ABY2XCD4_9RHOB</name>
<reference evidence="3 4" key="1">
    <citation type="submission" date="2019-05" db="EMBL/GenBank/DDBJ databases">
        <title>Marivita sp. nov. isolated from sea sediment.</title>
        <authorList>
            <person name="Kim W."/>
        </authorList>
    </citation>
    <scope>NUCLEOTIDE SEQUENCE [LARGE SCALE GENOMIC DNA]</scope>
    <source>
        <strain evidence="3 4">CAU 1492</strain>
    </source>
</reference>
<dbReference type="Gene3D" id="3.40.50.12780">
    <property type="entry name" value="N-terminal domain of ligase-like"/>
    <property type="match status" value="1"/>
</dbReference>
<accession>A0ABY2XCD4</accession>
<dbReference type="GO" id="GO:0016874">
    <property type="term" value="F:ligase activity"/>
    <property type="evidence" value="ECO:0007669"/>
    <property type="project" value="UniProtKB-KW"/>
</dbReference>
<dbReference type="Pfam" id="PF00501">
    <property type="entry name" value="AMP-binding"/>
    <property type="match status" value="1"/>
</dbReference>
<dbReference type="Pfam" id="PF13193">
    <property type="entry name" value="AMP-binding_C"/>
    <property type="match status" value="1"/>
</dbReference>
<feature type="domain" description="AMP-binding enzyme C-terminal" evidence="2">
    <location>
        <begin position="428"/>
        <end position="506"/>
    </location>
</feature>
<evidence type="ECO:0000259" key="1">
    <source>
        <dbReference type="Pfam" id="PF00501"/>
    </source>
</evidence>
<comment type="caution">
    <text evidence="3">The sequence shown here is derived from an EMBL/GenBank/DDBJ whole genome shotgun (WGS) entry which is preliminary data.</text>
</comment>
<evidence type="ECO:0000259" key="2">
    <source>
        <dbReference type="Pfam" id="PF13193"/>
    </source>
</evidence>
<dbReference type="EMBL" id="VCPC01000002">
    <property type="protein sequence ID" value="TMV13675.1"/>
    <property type="molecule type" value="Genomic_DNA"/>
</dbReference>
<feature type="domain" description="AMP-dependent synthetase/ligase" evidence="1">
    <location>
        <begin position="8"/>
        <end position="363"/>
    </location>
</feature>
<dbReference type="PANTHER" id="PTHR43767:SF1">
    <property type="entry name" value="NONRIBOSOMAL PEPTIDE SYNTHASE PES1 (EUROFUNG)-RELATED"/>
    <property type="match status" value="1"/>
</dbReference>
<dbReference type="InterPro" id="IPR045851">
    <property type="entry name" value="AMP-bd_C_sf"/>
</dbReference>
<dbReference type="RefSeq" id="WP_138864227.1">
    <property type="nucleotide sequence ID" value="NZ_VCPC01000002.1"/>
</dbReference>
<dbReference type="Proteomes" id="UP001191082">
    <property type="component" value="Unassembled WGS sequence"/>
</dbReference>
<dbReference type="InterPro" id="IPR025110">
    <property type="entry name" value="AMP-bd_C"/>
</dbReference>
<dbReference type="PANTHER" id="PTHR43767">
    <property type="entry name" value="LONG-CHAIN-FATTY-ACID--COA LIGASE"/>
    <property type="match status" value="1"/>
</dbReference>
<dbReference type="InterPro" id="IPR020845">
    <property type="entry name" value="AMP-binding_CS"/>
</dbReference>